<dbReference type="SUPFAM" id="SSF51351">
    <property type="entry name" value="Triosephosphate isomerase (TIM)"/>
    <property type="match status" value="1"/>
</dbReference>
<dbReference type="PROSITE" id="PS51440">
    <property type="entry name" value="TIM_2"/>
    <property type="match status" value="1"/>
</dbReference>
<dbReference type="UniPathway" id="UPA00138"/>
<dbReference type="GO" id="GO:0006096">
    <property type="term" value="P:glycolytic process"/>
    <property type="evidence" value="ECO:0007669"/>
    <property type="project" value="UniProtKB-UniPathway"/>
</dbReference>
<accession>W7T671</accession>
<keyword evidence="3 7" id="KW-0413">Isomerase</keyword>
<feature type="region of interest" description="Disordered" evidence="5">
    <location>
        <begin position="124"/>
        <end position="154"/>
    </location>
</feature>
<keyword evidence="6" id="KW-0732">Signal</keyword>
<dbReference type="GO" id="GO:0004807">
    <property type="term" value="F:triose-phosphate isomerase activity"/>
    <property type="evidence" value="ECO:0007669"/>
    <property type="project" value="InterPro"/>
</dbReference>
<dbReference type="OrthoDB" id="6715177at2759"/>
<dbReference type="AlphaFoldDB" id="W7T671"/>
<protein>
    <submittedName>
        <fullName evidence="7">Triosephosphate isomerase</fullName>
    </submittedName>
</protein>
<evidence type="ECO:0000256" key="1">
    <source>
        <dbReference type="ARBA" id="ARBA00007422"/>
    </source>
</evidence>
<feature type="signal peptide" evidence="6">
    <location>
        <begin position="1"/>
        <end position="19"/>
    </location>
</feature>
<organism evidence="7 8">
    <name type="scientific">Nannochloropsis gaditana</name>
    <dbReference type="NCBI Taxonomy" id="72520"/>
    <lineage>
        <taxon>Eukaryota</taxon>
        <taxon>Sar</taxon>
        <taxon>Stramenopiles</taxon>
        <taxon>Ochrophyta</taxon>
        <taxon>Eustigmatophyceae</taxon>
        <taxon>Eustigmatales</taxon>
        <taxon>Monodopsidaceae</taxon>
        <taxon>Nannochloropsis</taxon>
    </lineage>
</organism>
<evidence type="ECO:0000256" key="4">
    <source>
        <dbReference type="ARBA" id="ARBA00024331"/>
    </source>
</evidence>
<comment type="pathway">
    <text evidence="4">Carbohydrate biosynthesis.</text>
</comment>
<comment type="caution">
    <text evidence="7">The sequence shown here is derived from an EMBL/GenBank/DDBJ whole genome shotgun (WGS) entry which is preliminary data.</text>
</comment>
<evidence type="ECO:0000313" key="8">
    <source>
        <dbReference type="Proteomes" id="UP000019335"/>
    </source>
</evidence>
<evidence type="ECO:0000256" key="6">
    <source>
        <dbReference type="SAM" id="SignalP"/>
    </source>
</evidence>
<dbReference type="GO" id="GO:0006094">
    <property type="term" value="P:gluconeogenesis"/>
    <property type="evidence" value="ECO:0007669"/>
    <property type="project" value="UniProtKB-UniPathway"/>
</dbReference>
<reference evidence="7 8" key="1">
    <citation type="journal article" date="2014" name="Mol. Plant">
        <title>Chromosome Scale Genome Assembly and Transcriptome Profiling of Nannochloropsis gaditana in Nitrogen Depletion.</title>
        <authorList>
            <person name="Corteggiani Carpinelli E."/>
            <person name="Telatin A."/>
            <person name="Vitulo N."/>
            <person name="Forcato C."/>
            <person name="D'Angelo M."/>
            <person name="Schiavon R."/>
            <person name="Vezzi A."/>
            <person name="Giacometti G.M."/>
            <person name="Morosinotto T."/>
            <person name="Valle G."/>
        </authorList>
    </citation>
    <scope>NUCLEOTIDE SEQUENCE [LARGE SCALE GENOMIC DNA]</scope>
    <source>
        <strain evidence="7 8">B-31</strain>
    </source>
</reference>
<evidence type="ECO:0000313" key="7">
    <source>
        <dbReference type="EMBL" id="EWM22490.1"/>
    </source>
</evidence>
<sequence>MMRPLCLWTVAMLAASATAFIPHTAFRPSSPVATRRCSRAVSRGTGVSMMSGRRPFIAGNWKENPDTLEAAIDLAKAVSTASSSASNVDVAVVVPFPFLVPVKETLKGSNVLIGAQDLPWGPSGSFAGTRSAGHSSATRTKPSMPSSRRCWLRA</sequence>
<dbReference type="Pfam" id="PF00121">
    <property type="entry name" value="TIM"/>
    <property type="match status" value="1"/>
</dbReference>
<name>W7T671_9STRA</name>
<keyword evidence="8" id="KW-1185">Reference proteome</keyword>
<feature type="chain" id="PRO_5004903279" evidence="6">
    <location>
        <begin position="20"/>
        <end position="154"/>
    </location>
</feature>
<dbReference type="Proteomes" id="UP000019335">
    <property type="component" value="Unassembled WGS sequence"/>
</dbReference>
<dbReference type="Gene3D" id="3.20.20.70">
    <property type="entry name" value="Aldolase class I"/>
    <property type="match status" value="1"/>
</dbReference>
<evidence type="ECO:0000256" key="3">
    <source>
        <dbReference type="ARBA" id="ARBA00023235"/>
    </source>
</evidence>
<dbReference type="InterPro" id="IPR035990">
    <property type="entry name" value="TIM_sf"/>
</dbReference>
<feature type="compositionally biased region" description="Polar residues" evidence="5">
    <location>
        <begin position="126"/>
        <end position="146"/>
    </location>
</feature>
<dbReference type="UniPathway" id="UPA00109">
    <property type="reaction ID" value="UER00189"/>
</dbReference>
<comment type="similarity">
    <text evidence="1">Belongs to the triosephosphate isomerase family.</text>
</comment>
<evidence type="ECO:0000256" key="5">
    <source>
        <dbReference type="SAM" id="MobiDB-lite"/>
    </source>
</evidence>
<comment type="subunit">
    <text evidence="2">Homodimer.</text>
</comment>
<evidence type="ECO:0000256" key="2">
    <source>
        <dbReference type="ARBA" id="ARBA00011738"/>
    </source>
</evidence>
<dbReference type="InterPro" id="IPR000652">
    <property type="entry name" value="Triosephosphate_isomerase"/>
</dbReference>
<proteinExistence type="inferred from homology"/>
<gene>
    <name evidence="7" type="primary">TPI</name>
    <name evidence="7" type="ORF">Naga_100011g1</name>
</gene>
<dbReference type="InterPro" id="IPR013785">
    <property type="entry name" value="Aldolase_TIM"/>
</dbReference>
<dbReference type="EMBL" id="AZIL01002191">
    <property type="protein sequence ID" value="EWM22490.1"/>
    <property type="molecule type" value="Genomic_DNA"/>
</dbReference>